<dbReference type="Gene3D" id="3.30.460.10">
    <property type="entry name" value="Beta Polymerase, domain 2"/>
    <property type="match status" value="1"/>
</dbReference>
<dbReference type="InterPro" id="IPR043519">
    <property type="entry name" value="NT_sf"/>
</dbReference>
<dbReference type="InterPro" id="IPR002934">
    <property type="entry name" value="Polymerase_NTP_transf_dom"/>
</dbReference>
<dbReference type="CDD" id="cd05403">
    <property type="entry name" value="NT_KNTase_like"/>
    <property type="match status" value="1"/>
</dbReference>
<evidence type="ECO:0000259" key="1">
    <source>
        <dbReference type="Pfam" id="PF01909"/>
    </source>
</evidence>
<accession>X0T5L9</accession>
<dbReference type="SUPFAM" id="SSF81301">
    <property type="entry name" value="Nucleotidyltransferase"/>
    <property type="match status" value="1"/>
</dbReference>
<dbReference type="PANTHER" id="PTHR43449:SF1">
    <property type="entry name" value="POLYMERASE BETA NUCLEOTIDYLTRANSFERASE DOMAIN-CONTAINING PROTEIN"/>
    <property type="match status" value="1"/>
</dbReference>
<proteinExistence type="predicted"/>
<feature type="domain" description="Polymerase nucleotidyl transferase" evidence="1">
    <location>
        <begin position="11"/>
        <end position="65"/>
    </location>
</feature>
<name>X0T5L9_9ZZZZ</name>
<reference evidence="2" key="1">
    <citation type="journal article" date="2014" name="Front. Microbiol.">
        <title>High frequency of phylogenetically diverse reductive dehalogenase-homologous genes in deep subseafloor sedimentary metagenomes.</title>
        <authorList>
            <person name="Kawai M."/>
            <person name="Futagami T."/>
            <person name="Toyoda A."/>
            <person name="Takaki Y."/>
            <person name="Nishi S."/>
            <person name="Hori S."/>
            <person name="Arai W."/>
            <person name="Tsubouchi T."/>
            <person name="Morono Y."/>
            <person name="Uchiyama I."/>
            <person name="Ito T."/>
            <person name="Fujiyama A."/>
            <person name="Inagaki F."/>
            <person name="Takami H."/>
        </authorList>
    </citation>
    <scope>NUCLEOTIDE SEQUENCE</scope>
    <source>
        <strain evidence="2">Expedition CK06-06</strain>
    </source>
</reference>
<dbReference type="Pfam" id="PF01909">
    <property type="entry name" value="NTP_transf_2"/>
    <property type="match status" value="1"/>
</dbReference>
<comment type="caution">
    <text evidence="2">The sequence shown here is derived from an EMBL/GenBank/DDBJ whole genome shotgun (WGS) entry which is preliminary data.</text>
</comment>
<gene>
    <name evidence="2" type="ORF">S01H1_17365</name>
</gene>
<protein>
    <recommendedName>
        <fullName evidence="1">Polymerase nucleotidyl transferase domain-containing protein</fullName>
    </recommendedName>
</protein>
<sequence>MDKKTVLEIISSFRKAIESKGIKINKLILFGSYATGRYREDSDIDVVVISQDFNDKGYWERIDILSSAIYQVFQPIEAVAMTPEEWERGKSMLVDYAKGGKVVYG</sequence>
<dbReference type="AlphaFoldDB" id="X0T5L9"/>
<dbReference type="PANTHER" id="PTHR43449">
    <property type="entry name" value="NUCLEOTIDYLTRANSFERASE"/>
    <property type="match status" value="1"/>
</dbReference>
<organism evidence="2">
    <name type="scientific">marine sediment metagenome</name>
    <dbReference type="NCBI Taxonomy" id="412755"/>
    <lineage>
        <taxon>unclassified sequences</taxon>
        <taxon>metagenomes</taxon>
        <taxon>ecological metagenomes</taxon>
    </lineage>
</organism>
<evidence type="ECO:0000313" key="2">
    <source>
        <dbReference type="EMBL" id="GAF71380.1"/>
    </source>
</evidence>
<dbReference type="EMBL" id="BARS01009206">
    <property type="protein sequence ID" value="GAF71380.1"/>
    <property type="molecule type" value="Genomic_DNA"/>
</dbReference>
<dbReference type="GO" id="GO:0016779">
    <property type="term" value="F:nucleotidyltransferase activity"/>
    <property type="evidence" value="ECO:0007669"/>
    <property type="project" value="InterPro"/>
</dbReference>